<proteinExistence type="predicted"/>
<gene>
    <name evidence="2" type="ORF">I2456_17075</name>
    <name evidence="1" type="ORF">MKUB_53520</name>
</gene>
<reference evidence="1 3" key="1">
    <citation type="journal article" date="2019" name="Emerg. Microbes Infect.">
        <title>Comprehensive subspecies identification of 175 nontuberculous mycobacteria species based on 7547 genomic profiles.</title>
        <authorList>
            <person name="Matsumoto Y."/>
            <person name="Kinjo T."/>
            <person name="Motooka D."/>
            <person name="Nabeya D."/>
            <person name="Jung N."/>
            <person name="Uechi K."/>
            <person name="Horii T."/>
            <person name="Iida T."/>
            <person name="Fujita J."/>
            <person name="Nakamura S."/>
        </authorList>
    </citation>
    <scope>NUCLEOTIDE SEQUENCE [LARGE SCALE GENOMIC DNA]</scope>
    <source>
        <strain evidence="1 3">JCM 13573</strain>
    </source>
</reference>
<evidence type="ECO:0000313" key="2">
    <source>
        <dbReference type="EMBL" id="QPI36244.1"/>
    </source>
</evidence>
<organism evidence="2 4">
    <name type="scientific">Mycobacterium kubicae</name>
    <dbReference type="NCBI Taxonomy" id="120959"/>
    <lineage>
        <taxon>Bacteria</taxon>
        <taxon>Bacillati</taxon>
        <taxon>Actinomycetota</taxon>
        <taxon>Actinomycetes</taxon>
        <taxon>Mycobacteriales</taxon>
        <taxon>Mycobacteriaceae</taxon>
        <taxon>Mycobacterium</taxon>
        <taxon>Mycobacterium simiae complex</taxon>
    </lineage>
</organism>
<dbReference type="AlphaFoldDB" id="A0AAX1J469"/>
<evidence type="ECO:0000313" key="1">
    <source>
        <dbReference type="EMBL" id="GFG67862.1"/>
    </source>
</evidence>
<dbReference type="EMBL" id="BLKU01000005">
    <property type="protein sequence ID" value="GFG67862.1"/>
    <property type="molecule type" value="Genomic_DNA"/>
</dbReference>
<dbReference type="Proteomes" id="UP000465306">
    <property type="component" value="Unassembled WGS sequence"/>
</dbReference>
<reference evidence="2" key="3">
    <citation type="submission" date="2020-11" db="EMBL/GenBank/DDBJ databases">
        <title>Intraspecies plasmid and genomic variation of Mycobacterium kubicae revealed by the complete genome sequences of two clinical isolates.</title>
        <authorList>
            <person name="Hendrix J.R."/>
            <person name="Epperson L.E."/>
            <person name="Honda J.R."/>
            <person name="Strong M."/>
        </authorList>
    </citation>
    <scope>NUCLEOTIDE SEQUENCE</scope>
    <source>
        <strain evidence="2">JCM 13573</strain>
    </source>
</reference>
<name>A0AAX1J469_9MYCO</name>
<protein>
    <submittedName>
        <fullName evidence="2">Uncharacterized protein</fullName>
    </submittedName>
</protein>
<dbReference type="EMBL" id="CP065047">
    <property type="protein sequence ID" value="QPI36244.1"/>
    <property type="molecule type" value="Genomic_DNA"/>
</dbReference>
<dbReference type="Proteomes" id="UP000663583">
    <property type="component" value="Chromosome"/>
</dbReference>
<accession>A0AAX1J469</accession>
<reference evidence="1" key="2">
    <citation type="submission" date="2020-02" db="EMBL/GenBank/DDBJ databases">
        <authorList>
            <person name="Matsumoto Y."/>
            <person name="Kinjo T."/>
            <person name="Motooka D."/>
            <person name="Nabeya D."/>
            <person name="Jung N."/>
            <person name="Uechi K."/>
            <person name="Horii T."/>
            <person name="Iida T."/>
            <person name="Fujita J."/>
            <person name="Nakamura S."/>
        </authorList>
    </citation>
    <scope>NUCLEOTIDE SEQUENCE</scope>
    <source>
        <strain evidence="1">JCM 13573</strain>
    </source>
</reference>
<evidence type="ECO:0000313" key="4">
    <source>
        <dbReference type="Proteomes" id="UP000663583"/>
    </source>
</evidence>
<dbReference type="RefSeq" id="WP_085074120.1">
    <property type="nucleotide sequence ID" value="NZ_BLKU01000005.1"/>
</dbReference>
<sequence length="203" mass="22814">MPFLNLTAIFGRETARQRLRQATQESFTVPTFSAPLDCTPWIIGGLWPDELSRRNAETETLANSLREDLQRIAASANAGLQAIGRTGMVYSARRRAEAKVIDEARALAVRRVESTMRHLHRMTYRTPNHAPGGDAGCPPLRRNSHPDMDRTEVLPAVRDHVPPSDMDDTQVIPALRDQTWPTPVISDQREEVDYGKHRLLNDG</sequence>
<dbReference type="KEGG" id="mku:I2456_17075"/>
<keyword evidence="3" id="KW-1185">Reference proteome</keyword>
<evidence type="ECO:0000313" key="3">
    <source>
        <dbReference type="Proteomes" id="UP000465306"/>
    </source>
</evidence>